<evidence type="ECO:0000256" key="17">
    <source>
        <dbReference type="PROSITE-ProRule" id="PRU10141"/>
    </source>
</evidence>
<comment type="subcellular location">
    <subcellularLocation>
        <location evidence="1">Membrane</location>
        <topology evidence="1">Single-pass membrane protein</topology>
    </subcellularLocation>
</comment>
<feature type="chain" id="PRO_5008286160" description="non-specific serine/threonine protein kinase" evidence="18">
    <location>
        <begin position="29"/>
        <end position="718"/>
    </location>
</feature>
<keyword evidence="5" id="KW-0812">Transmembrane</keyword>
<comment type="caution">
    <text evidence="21">The sequence shown here is derived from an EMBL/GenBank/DDBJ whole genome shotgun (WGS) entry which is preliminary data.</text>
</comment>
<keyword evidence="10 17" id="KW-0067">ATP-binding</keyword>
<dbReference type="AlphaFoldDB" id="A0A199VWM0"/>
<evidence type="ECO:0000256" key="9">
    <source>
        <dbReference type="ARBA" id="ARBA00022777"/>
    </source>
</evidence>
<dbReference type="Pfam" id="PF07714">
    <property type="entry name" value="PK_Tyr_Ser-Thr"/>
    <property type="match status" value="1"/>
</dbReference>
<evidence type="ECO:0000256" key="4">
    <source>
        <dbReference type="ARBA" id="ARBA00022679"/>
    </source>
</evidence>
<evidence type="ECO:0000256" key="1">
    <source>
        <dbReference type="ARBA" id="ARBA00004167"/>
    </source>
</evidence>
<dbReference type="InterPro" id="IPR002902">
    <property type="entry name" value="GNK2"/>
</dbReference>
<protein>
    <recommendedName>
        <fullName evidence="2">non-specific serine/threonine protein kinase</fullName>
        <ecNumber evidence="2">2.7.11.1</ecNumber>
    </recommendedName>
</protein>
<dbReference type="InterPro" id="IPR011009">
    <property type="entry name" value="Kinase-like_dom_sf"/>
</dbReference>
<evidence type="ECO:0000256" key="10">
    <source>
        <dbReference type="ARBA" id="ARBA00022840"/>
    </source>
</evidence>
<evidence type="ECO:0000256" key="14">
    <source>
        <dbReference type="ARBA" id="ARBA00023180"/>
    </source>
</evidence>
<evidence type="ECO:0000256" key="5">
    <source>
        <dbReference type="ARBA" id="ARBA00022692"/>
    </source>
</evidence>
<evidence type="ECO:0000313" key="22">
    <source>
        <dbReference type="Proteomes" id="UP000092600"/>
    </source>
</evidence>
<dbReference type="CDD" id="cd23509">
    <property type="entry name" value="Gnk2-like"/>
    <property type="match status" value="2"/>
</dbReference>
<evidence type="ECO:0000256" key="7">
    <source>
        <dbReference type="ARBA" id="ARBA00022737"/>
    </source>
</evidence>
<dbReference type="FunFam" id="1.10.510.10:FF:000060">
    <property type="entry name" value="G-type lectin S-receptor-like serine/threonine-protein kinase"/>
    <property type="match status" value="1"/>
</dbReference>
<evidence type="ECO:0000256" key="16">
    <source>
        <dbReference type="ARBA" id="ARBA00048679"/>
    </source>
</evidence>
<dbReference type="SMART" id="SM00220">
    <property type="entry name" value="S_TKc"/>
    <property type="match status" value="1"/>
</dbReference>
<keyword evidence="8 17" id="KW-0547">Nucleotide-binding</keyword>
<keyword evidence="11" id="KW-1133">Transmembrane helix</keyword>
<keyword evidence="9 21" id="KW-0418">Kinase</keyword>
<organism evidence="21 22">
    <name type="scientific">Ananas comosus</name>
    <name type="common">Pineapple</name>
    <name type="synonym">Ananas ananas</name>
    <dbReference type="NCBI Taxonomy" id="4615"/>
    <lineage>
        <taxon>Eukaryota</taxon>
        <taxon>Viridiplantae</taxon>
        <taxon>Streptophyta</taxon>
        <taxon>Embryophyta</taxon>
        <taxon>Tracheophyta</taxon>
        <taxon>Spermatophyta</taxon>
        <taxon>Magnoliopsida</taxon>
        <taxon>Liliopsida</taxon>
        <taxon>Poales</taxon>
        <taxon>Bromeliaceae</taxon>
        <taxon>Bromelioideae</taxon>
        <taxon>Ananas</taxon>
    </lineage>
</organism>
<dbReference type="InterPro" id="IPR038408">
    <property type="entry name" value="GNK2_sf"/>
</dbReference>
<dbReference type="GO" id="GO:0004674">
    <property type="term" value="F:protein serine/threonine kinase activity"/>
    <property type="evidence" value="ECO:0007669"/>
    <property type="project" value="UniProtKB-KW"/>
</dbReference>
<dbReference type="Gene3D" id="3.30.430.20">
    <property type="entry name" value="Gnk2 domain, C-X8-C-X2-C motif"/>
    <property type="match status" value="2"/>
</dbReference>
<evidence type="ECO:0000256" key="3">
    <source>
        <dbReference type="ARBA" id="ARBA00022527"/>
    </source>
</evidence>
<dbReference type="InterPro" id="IPR000719">
    <property type="entry name" value="Prot_kinase_dom"/>
</dbReference>
<evidence type="ECO:0000256" key="11">
    <source>
        <dbReference type="ARBA" id="ARBA00022989"/>
    </source>
</evidence>
<gene>
    <name evidence="21" type="ORF">ACMD2_12371</name>
</gene>
<keyword evidence="4" id="KW-0808">Transferase</keyword>
<dbReference type="Pfam" id="PF01657">
    <property type="entry name" value="Stress-antifung"/>
    <property type="match status" value="2"/>
</dbReference>
<evidence type="ECO:0000259" key="19">
    <source>
        <dbReference type="PROSITE" id="PS50011"/>
    </source>
</evidence>
<dbReference type="PANTHER" id="PTHR27002">
    <property type="entry name" value="RECEPTOR-LIKE SERINE/THREONINE-PROTEIN KINASE SD1-8"/>
    <property type="match status" value="1"/>
</dbReference>
<dbReference type="InterPro" id="IPR017441">
    <property type="entry name" value="Protein_kinase_ATP_BS"/>
</dbReference>
<evidence type="ECO:0000256" key="8">
    <source>
        <dbReference type="ARBA" id="ARBA00022741"/>
    </source>
</evidence>
<feature type="domain" description="Gnk2-homologous" evidence="20">
    <location>
        <begin position="31"/>
        <end position="135"/>
    </location>
</feature>
<dbReference type="CDD" id="cd14066">
    <property type="entry name" value="STKc_IRAK"/>
    <property type="match status" value="1"/>
</dbReference>
<evidence type="ECO:0000256" key="6">
    <source>
        <dbReference type="ARBA" id="ARBA00022729"/>
    </source>
</evidence>
<dbReference type="SUPFAM" id="SSF56112">
    <property type="entry name" value="Protein kinase-like (PK-like)"/>
    <property type="match status" value="1"/>
</dbReference>
<dbReference type="GO" id="GO:0005524">
    <property type="term" value="F:ATP binding"/>
    <property type="evidence" value="ECO:0007669"/>
    <property type="project" value="UniProtKB-UniRule"/>
</dbReference>
<keyword evidence="7" id="KW-0677">Repeat</keyword>
<feature type="binding site" evidence="17">
    <location>
        <position position="401"/>
    </location>
    <ligand>
        <name>ATP</name>
        <dbReference type="ChEBI" id="CHEBI:30616"/>
    </ligand>
</feature>
<dbReference type="PROSITE" id="PS51473">
    <property type="entry name" value="GNK2"/>
    <property type="match status" value="2"/>
</dbReference>
<feature type="domain" description="Gnk2-homologous" evidence="20">
    <location>
        <begin position="149"/>
        <end position="258"/>
    </location>
</feature>
<keyword evidence="3" id="KW-0723">Serine/threonine-protein kinase</keyword>
<keyword evidence="12" id="KW-0472">Membrane</keyword>
<dbReference type="EC" id="2.7.11.1" evidence="2"/>
<proteinExistence type="predicted"/>
<dbReference type="FunFam" id="3.30.200.20:FF:000195">
    <property type="entry name" value="G-type lectin S-receptor-like serine/threonine-protein kinase"/>
    <property type="match status" value="1"/>
</dbReference>
<evidence type="ECO:0000256" key="12">
    <source>
        <dbReference type="ARBA" id="ARBA00023136"/>
    </source>
</evidence>
<accession>A0A199VWM0</accession>
<sequence length="718" mass="79411">MGTLPSPKLLSLHLISLLCLPLLQRGGADLQHNQLCGNTGGNYTTGSPYESNLHHLLASLTSAAPASDGCSATTAGESSNRVFGIALCRGDMNATDCRACLSAASADILQACPHNRTAVILIDQYCMLKYSDRNFSSFPDNSQVFAWNVNTATFPYYAEGATGYNFVNQALDTLLSGVADAAASSSNSVKLFATGELSTATDFPTTYGLAQCLPHMAGSECRQCLQGLVNQTLKLFHGRQGGQILSGWCYLRYEVYLFYYGKPTISLFSNAPANLPSSPPPPGPLQIPTERPKKSKLRIIITTTCLTVLLSCSLLCLVCIKRQRRAGKAKLQSTRTTSTFDIDEVIKLWKSEERSSEFSLFDFDTLANSTNNFSNENKLGEGGFGTVYKGQLSDRLEIAVKRLSARSGQGLVEFKNEIQLIAKLQHRNLVRLLGCCIQGEEKILIYEYMPNKSLDFFLFGSFQSFCFNCSFLVFPHCLCYVSLSVSDQTRGGLLDWQKRFTIVEGIAQGLLYLHKHSRLRIIHRDLKASNILLDCEMNSKISDFGLARIFGSNETQANTNRVVGTFGYMSPEYASDGLFSVKSDVFSFGVLLLEIVSGKRNAGFHQYGNHLHLLGYAWELWKEGKWFELIDQKLGDSFETCEILRCIHVALMCVQENASDRPTMSNVIMMLSSDSTNLPDPKQPAYFNVRIKDEAKIASDFIVPDTVNEITFSDLEGR</sequence>
<keyword evidence="6 18" id="KW-0732">Signal</keyword>
<dbReference type="Gene3D" id="1.10.510.10">
    <property type="entry name" value="Transferase(Phosphotransferase) domain 1"/>
    <property type="match status" value="1"/>
</dbReference>
<dbReference type="InterPro" id="IPR001245">
    <property type="entry name" value="Ser-Thr/Tyr_kinase_cat_dom"/>
</dbReference>
<dbReference type="Gene3D" id="3.30.200.20">
    <property type="entry name" value="Phosphorylase Kinase, domain 1"/>
    <property type="match status" value="1"/>
</dbReference>
<dbReference type="PROSITE" id="PS00107">
    <property type="entry name" value="PROTEIN_KINASE_ATP"/>
    <property type="match status" value="1"/>
</dbReference>
<name>A0A199VWM0_ANACO</name>
<comment type="catalytic activity">
    <reaction evidence="15">
        <text>L-threonyl-[protein] + ATP = O-phospho-L-threonyl-[protein] + ADP + H(+)</text>
        <dbReference type="Rhea" id="RHEA:46608"/>
        <dbReference type="Rhea" id="RHEA-COMP:11060"/>
        <dbReference type="Rhea" id="RHEA-COMP:11605"/>
        <dbReference type="ChEBI" id="CHEBI:15378"/>
        <dbReference type="ChEBI" id="CHEBI:30013"/>
        <dbReference type="ChEBI" id="CHEBI:30616"/>
        <dbReference type="ChEBI" id="CHEBI:61977"/>
        <dbReference type="ChEBI" id="CHEBI:456216"/>
        <dbReference type="EC" id="2.7.11.1"/>
    </reaction>
</comment>
<keyword evidence="14" id="KW-0325">Glycoprotein</keyword>
<dbReference type="EMBL" id="LSRQ01000632">
    <property type="protein sequence ID" value="OAY81637.1"/>
    <property type="molecule type" value="Genomic_DNA"/>
</dbReference>
<dbReference type="InterPro" id="IPR008271">
    <property type="entry name" value="Ser/Thr_kinase_AS"/>
</dbReference>
<evidence type="ECO:0000313" key="21">
    <source>
        <dbReference type="EMBL" id="OAY81637.1"/>
    </source>
</evidence>
<dbReference type="Proteomes" id="UP000092600">
    <property type="component" value="Unassembled WGS sequence"/>
</dbReference>
<comment type="catalytic activity">
    <reaction evidence="16">
        <text>L-seryl-[protein] + ATP = O-phospho-L-seryl-[protein] + ADP + H(+)</text>
        <dbReference type="Rhea" id="RHEA:17989"/>
        <dbReference type="Rhea" id="RHEA-COMP:9863"/>
        <dbReference type="Rhea" id="RHEA-COMP:11604"/>
        <dbReference type="ChEBI" id="CHEBI:15378"/>
        <dbReference type="ChEBI" id="CHEBI:29999"/>
        <dbReference type="ChEBI" id="CHEBI:30616"/>
        <dbReference type="ChEBI" id="CHEBI:83421"/>
        <dbReference type="ChEBI" id="CHEBI:456216"/>
        <dbReference type="EC" id="2.7.11.1"/>
    </reaction>
</comment>
<evidence type="ECO:0000259" key="20">
    <source>
        <dbReference type="PROSITE" id="PS51473"/>
    </source>
</evidence>
<dbReference type="PANTHER" id="PTHR27002:SF892">
    <property type="entry name" value="OS07G0487300 PROTEIN"/>
    <property type="match status" value="1"/>
</dbReference>
<dbReference type="PROSITE" id="PS50011">
    <property type="entry name" value="PROTEIN_KINASE_DOM"/>
    <property type="match status" value="1"/>
</dbReference>
<keyword evidence="13" id="KW-1015">Disulfide bond</keyword>
<reference evidence="21 22" key="1">
    <citation type="journal article" date="2016" name="DNA Res.">
        <title>The draft genome of MD-2 pineapple using hybrid error correction of long reads.</title>
        <authorList>
            <person name="Redwan R.M."/>
            <person name="Saidin A."/>
            <person name="Kumar S.V."/>
        </authorList>
    </citation>
    <scope>NUCLEOTIDE SEQUENCE [LARGE SCALE GENOMIC DNA]</scope>
    <source>
        <strain evidence="22">cv. MD2</strain>
        <tissue evidence="21">Leaf</tissue>
    </source>
</reference>
<evidence type="ECO:0000256" key="2">
    <source>
        <dbReference type="ARBA" id="ARBA00012513"/>
    </source>
</evidence>
<dbReference type="PROSITE" id="PS00108">
    <property type="entry name" value="PROTEIN_KINASE_ST"/>
    <property type="match status" value="1"/>
</dbReference>
<dbReference type="GO" id="GO:0005886">
    <property type="term" value="C:plasma membrane"/>
    <property type="evidence" value="ECO:0007669"/>
    <property type="project" value="TreeGrafter"/>
</dbReference>
<dbReference type="STRING" id="4615.A0A199VWM0"/>
<feature type="signal peptide" evidence="18">
    <location>
        <begin position="1"/>
        <end position="28"/>
    </location>
</feature>
<feature type="domain" description="Protein kinase" evidence="19">
    <location>
        <begin position="373"/>
        <end position="686"/>
    </location>
</feature>
<evidence type="ECO:0000256" key="15">
    <source>
        <dbReference type="ARBA" id="ARBA00047899"/>
    </source>
</evidence>
<keyword evidence="21" id="KW-0675">Receptor</keyword>
<evidence type="ECO:0000256" key="13">
    <source>
        <dbReference type="ARBA" id="ARBA00023157"/>
    </source>
</evidence>
<evidence type="ECO:0000256" key="18">
    <source>
        <dbReference type="SAM" id="SignalP"/>
    </source>
</evidence>